<keyword evidence="1" id="KW-0547">Nucleotide-binding</keyword>
<keyword evidence="3 6" id="KW-0347">Helicase</keyword>
<reference evidence="6 7" key="1">
    <citation type="journal article" date="2017" name="Mol. Biol. Evol.">
        <title>The 4-celled Tetrabaena socialis nuclear genome reveals the essential components for genetic control of cell number at the origin of multicellularity in the volvocine lineage.</title>
        <authorList>
            <person name="Featherston J."/>
            <person name="Arakaki Y."/>
            <person name="Hanschen E.R."/>
            <person name="Ferris P.J."/>
            <person name="Michod R.E."/>
            <person name="Olson B.J.S.C."/>
            <person name="Nozaki H."/>
            <person name="Durand P.M."/>
        </authorList>
    </citation>
    <scope>NUCLEOTIDE SEQUENCE [LARGE SCALE GENOMIC DNA]</scope>
    <source>
        <strain evidence="6 7">NIES-571</strain>
    </source>
</reference>
<evidence type="ECO:0000256" key="3">
    <source>
        <dbReference type="ARBA" id="ARBA00022806"/>
    </source>
</evidence>
<evidence type="ECO:0000256" key="2">
    <source>
        <dbReference type="ARBA" id="ARBA00022801"/>
    </source>
</evidence>
<accession>A0A2J8A2I4</accession>
<name>A0A2J8A2I4_9CHLO</name>
<dbReference type="AlphaFoldDB" id="A0A2J8A2I4"/>
<dbReference type="GO" id="GO:0005524">
    <property type="term" value="F:ATP binding"/>
    <property type="evidence" value="ECO:0007669"/>
    <property type="project" value="UniProtKB-KW"/>
</dbReference>
<dbReference type="Gene3D" id="1.10.486.10">
    <property type="entry name" value="PCRA, domain 4"/>
    <property type="match status" value="1"/>
</dbReference>
<dbReference type="GO" id="GO:0003677">
    <property type="term" value="F:DNA binding"/>
    <property type="evidence" value="ECO:0007669"/>
    <property type="project" value="InterPro"/>
</dbReference>
<evidence type="ECO:0000313" key="6">
    <source>
        <dbReference type="EMBL" id="PNH06730.1"/>
    </source>
</evidence>
<dbReference type="PANTHER" id="PTHR11070">
    <property type="entry name" value="UVRD / RECB / PCRA DNA HELICASE FAMILY MEMBER"/>
    <property type="match status" value="1"/>
</dbReference>
<comment type="caution">
    <text evidence="6">The sequence shown here is derived from an EMBL/GenBank/DDBJ whole genome shotgun (WGS) entry which is preliminary data.</text>
</comment>
<keyword evidence="4" id="KW-0067">ATP-binding</keyword>
<dbReference type="PANTHER" id="PTHR11070:SF2">
    <property type="entry name" value="ATP-DEPENDENT DNA HELICASE SRS2"/>
    <property type="match status" value="1"/>
</dbReference>
<dbReference type="PROSITE" id="PS51217">
    <property type="entry name" value="UVRD_HELICASE_CTER"/>
    <property type="match status" value="1"/>
</dbReference>
<proteinExistence type="predicted"/>
<dbReference type="Gene3D" id="3.40.50.300">
    <property type="entry name" value="P-loop containing nucleotide triphosphate hydrolases"/>
    <property type="match status" value="1"/>
</dbReference>
<dbReference type="GO" id="GO:0005634">
    <property type="term" value="C:nucleus"/>
    <property type="evidence" value="ECO:0007669"/>
    <property type="project" value="TreeGrafter"/>
</dbReference>
<evidence type="ECO:0000259" key="5">
    <source>
        <dbReference type="PROSITE" id="PS51217"/>
    </source>
</evidence>
<dbReference type="GO" id="GO:0016787">
    <property type="term" value="F:hydrolase activity"/>
    <property type="evidence" value="ECO:0007669"/>
    <property type="project" value="UniProtKB-KW"/>
</dbReference>
<sequence>EVADAVAYLNVVLDPLRCDPYLERIINEPKRGVGSTTLDSLRAAAVAAGTTMSALLLEGCCDGARAPLGAQGVDPASYAPAIEPGSCLAGIKLTKGSRQGVQSLRGLVCMLHGAAAGGARVEQVLGAALALSGYEAVLELQMVEGVGKKIAGNKKKDVAEDARERLSRLATLRDVAAEPGSWVSEDDMLEASGGAGEAAATSPARSAEATGRGLAGVQRFLEHAALVTGQDSDVKGDRNAVRLMTLHASKGLEFARTFIVGLEEGILPSGRSSGKPEGMAEERRLFYVGLTRAKDALYLSRCRSRFENGSVKENQPSSFLRPLKLRDA</sequence>
<dbReference type="Pfam" id="PF13361">
    <property type="entry name" value="UvrD_C"/>
    <property type="match status" value="1"/>
</dbReference>
<organism evidence="6 7">
    <name type="scientific">Tetrabaena socialis</name>
    <dbReference type="NCBI Taxonomy" id="47790"/>
    <lineage>
        <taxon>Eukaryota</taxon>
        <taxon>Viridiplantae</taxon>
        <taxon>Chlorophyta</taxon>
        <taxon>core chlorophytes</taxon>
        <taxon>Chlorophyceae</taxon>
        <taxon>CS clade</taxon>
        <taxon>Chlamydomonadales</taxon>
        <taxon>Tetrabaenaceae</taxon>
        <taxon>Tetrabaena</taxon>
    </lineage>
</organism>
<dbReference type="GO" id="GO:0043138">
    <property type="term" value="F:3'-5' DNA helicase activity"/>
    <property type="evidence" value="ECO:0007669"/>
    <property type="project" value="TreeGrafter"/>
</dbReference>
<protein>
    <submittedName>
        <fullName evidence="6">ATP-dependent DNA helicase UvrD1</fullName>
    </submittedName>
</protein>
<evidence type="ECO:0000313" key="7">
    <source>
        <dbReference type="Proteomes" id="UP000236333"/>
    </source>
</evidence>
<dbReference type="Proteomes" id="UP000236333">
    <property type="component" value="Unassembled WGS sequence"/>
</dbReference>
<keyword evidence="7" id="KW-1185">Reference proteome</keyword>
<dbReference type="InterPro" id="IPR000212">
    <property type="entry name" value="DNA_helicase_UvrD/REP"/>
</dbReference>
<dbReference type="GO" id="GO:0000725">
    <property type="term" value="P:recombinational repair"/>
    <property type="evidence" value="ECO:0007669"/>
    <property type="project" value="TreeGrafter"/>
</dbReference>
<feature type="non-terminal residue" evidence="6">
    <location>
        <position position="1"/>
    </location>
</feature>
<keyword evidence="2" id="KW-0378">Hydrolase</keyword>
<dbReference type="OrthoDB" id="542744at2759"/>
<dbReference type="InterPro" id="IPR027417">
    <property type="entry name" value="P-loop_NTPase"/>
</dbReference>
<evidence type="ECO:0000256" key="1">
    <source>
        <dbReference type="ARBA" id="ARBA00022741"/>
    </source>
</evidence>
<dbReference type="InterPro" id="IPR014017">
    <property type="entry name" value="DNA_helicase_UvrD-like_C"/>
</dbReference>
<dbReference type="CDD" id="cd18807">
    <property type="entry name" value="SF1_C_UvrD"/>
    <property type="match status" value="1"/>
</dbReference>
<evidence type="ECO:0000256" key="4">
    <source>
        <dbReference type="ARBA" id="ARBA00022840"/>
    </source>
</evidence>
<gene>
    <name evidence="6" type="ORF">TSOC_006870</name>
</gene>
<dbReference type="EMBL" id="PGGS01000218">
    <property type="protein sequence ID" value="PNH06730.1"/>
    <property type="molecule type" value="Genomic_DNA"/>
</dbReference>
<dbReference type="SUPFAM" id="SSF52540">
    <property type="entry name" value="P-loop containing nucleoside triphosphate hydrolases"/>
    <property type="match status" value="1"/>
</dbReference>
<feature type="domain" description="UvrD-like helicase C-terminal" evidence="5">
    <location>
        <begin position="1"/>
        <end position="251"/>
    </location>
</feature>